<keyword evidence="2" id="KW-0677">Repeat</keyword>
<dbReference type="GO" id="GO:0012506">
    <property type="term" value="C:vesicle membrane"/>
    <property type="evidence" value="ECO:0007669"/>
    <property type="project" value="TreeGrafter"/>
</dbReference>
<dbReference type="EMBL" id="JAACJJ010000056">
    <property type="protein sequence ID" value="KAF5312774.1"/>
    <property type="molecule type" value="Genomic_DNA"/>
</dbReference>
<evidence type="ECO:0000256" key="3">
    <source>
        <dbReference type="ARBA" id="ARBA00023216"/>
    </source>
</evidence>
<proteinExistence type="inferred from homology"/>
<dbReference type="OrthoDB" id="37886at2759"/>
<dbReference type="PANTHER" id="PTHR10502:SF102">
    <property type="entry name" value="ANNEXIN B11"/>
    <property type="match status" value="1"/>
</dbReference>
<dbReference type="PROSITE" id="PS51897">
    <property type="entry name" value="ANNEXIN_2"/>
    <property type="match status" value="2"/>
</dbReference>
<evidence type="ECO:0000256" key="1">
    <source>
        <dbReference type="ARBA" id="ARBA00007831"/>
    </source>
</evidence>
<dbReference type="SUPFAM" id="SSF47874">
    <property type="entry name" value="Annexin"/>
    <property type="match status" value="1"/>
</dbReference>
<reference evidence="5 6" key="1">
    <citation type="journal article" date="2020" name="ISME J.">
        <title>Uncovering the hidden diversity of litter-decomposition mechanisms in mushroom-forming fungi.</title>
        <authorList>
            <person name="Floudas D."/>
            <person name="Bentzer J."/>
            <person name="Ahren D."/>
            <person name="Johansson T."/>
            <person name="Persson P."/>
            <person name="Tunlid A."/>
        </authorList>
    </citation>
    <scope>NUCLEOTIDE SEQUENCE [LARGE SCALE GENOMIC DNA]</scope>
    <source>
        <strain evidence="5 6">CBS 101986</strain>
    </source>
</reference>
<comment type="caution">
    <text evidence="5">The sequence shown here is derived from an EMBL/GenBank/DDBJ whole genome shotgun (WGS) entry which is preliminary data.</text>
</comment>
<evidence type="ECO:0000256" key="4">
    <source>
        <dbReference type="SAM" id="MobiDB-lite"/>
    </source>
</evidence>
<feature type="compositionally biased region" description="Low complexity" evidence="4">
    <location>
        <begin position="19"/>
        <end position="55"/>
    </location>
</feature>
<dbReference type="PRINTS" id="PR00196">
    <property type="entry name" value="ANNEXIN"/>
</dbReference>
<keyword evidence="3" id="KW-0041">Annexin</keyword>
<protein>
    <recommendedName>
        <fullName evidence="7">Annexin</fullName>
    </recommendedName>
</protein>
<dbReference type="GO" id="GO:0001786">
    <property type="term" value="F:phosphatidylserine binding"/>
    <property type="evidence" value="ECO:0007669"/>
    <property type="project" value="TreeGrafter"/>
</dbReference>
<organism evidence="5 6">
    <name type="scientific">Psilocybe cf. subviscida</name>
    <dbReference type="NCBI Taxonomy" id="2480587"/>
    <lineage>
        <taxon>Eukaryota</taxon>
        <taxon>Fungi</taxon>
        <taxon>Dikarya</taxon>
        <taxon>Basidiomycota</taxon>
        <taxon>Agaricomycotina</taxon>
        <taxon>Agaricomycetes</taxon>
        <taxon>Agaricomycetidae</taxon>
        <taxon>Agaricales</taxon>
        <taxon>Agaricineae</taxon>
        <taxon>Strophariaceae</taxon>
        <taxon>Psilocybe</taxon>
    </lineage>
</organism>
<evidence type="ECO:0000313" key="6">
    <source>
        <dbReference type="Proteomes" id="UP000567179"/>
    </source>
</evidence>
<dbReference type="InterPro" id="IPR018502">
    <property type="entry name" value="Annexin_repeat"/>
</dbReference>
<dbReference type="SMART" id="SM00335">
    <property type="entry name" value="ANX"/>
    <property type="match status" value="3"/>
</dbReference>
<dbReference type="Gene3D" id="1.10.220.10">
    <property type="entry name" value="Annexin"/>
    <property type="match status" value="3"/>
</dbReference>
<feature type="region of interest" description="Disordered" evidence="4">
    <location>
        <begin position="1"/>
        <end position="70"/>
    </location>
</feature>
<dbReference type="GO" id="GO:0005886">
    <property type="term" value="C:plasma membrane"/>
    <property type="evidence" value="ECO:0007669"/>
    <property type="project" value="TreeGrafter"/>
</dbReference>
<dbReference type="PANTHER" id="PTHR10502">
    <property type="entry name" value="ANNEXIN"/>
    <property type="match status" value="1"/>
</dbReference>
<dbReference type="Proteomes" id="UP000567179">
    <property type="component" value="Unassembled WGS sequence"/>
</dbReference>
<evidence type="ECO:0008006" key="7">
    <source>
        <dbReference type="Google" id="ProtNLM"/>
    </source>
</evidence>
<sequence>MSTSAPASDPSVTGAKDVTPSAGAPAPTQASAATTSVAPPAGQPAAPYAPAYGAPPGAPGQPGYYPPPGQYYAPPPPGQYPYAAYPGYYPPPGQYPPPPAGAYPPPPGAPPGAPPAAPYGYPPPGGAPPAGYSPYGSAYAMPAAPGIPGAPPPGAVPYHHPPAVHHADPLWYLETQIPNPQAPPAAHGTQKVPGYDPEDQYKSIQKTFDTAQINELQVQMTRTLRPLTVMQMDALNDFCIAKEGISLADKVEKKISGDYGKTLRALTLGPLGYDVDLARKALAGVGTDEFLLVELILGRPGHEIRWLKTGYRLKYGKDLTEEIKSDLSGNVERMFVMALNTQKPENEPYLDYARVEADVDALNAASKKKDETPFFEILINRSNAHLGSVIEKYGSKYKSLSKIIKKTFSGITEKALLYIVHGVKPKRDRQGIWRDAKLLEATMAGLGTKNTQLIYRIVRAHWNPARLEAIKTAYKNRYGKTLESRVKGETSGPYRDLLVDIITKTESPSNEKVPAVHLYCDGVKVGEAIGSYVRDLNALIKDAKSRMNSRRSRK</sequence>
<gene>
    <name evidence="5" type="ORF">D9619_002480</name>
</gene>
<dbReference type="GO" id="GO:0005737">
    <property type="term" value="C:cytoplasm"/>
    <property type="evidence" value="ECO:0007669"/>
    <property type="project" value="TreeGrafter"/>
</dbReference>
<dbReference type="GO" id="GO:0005544">
    <property type="term" value="F:calcium-dependent phospholipid binding"/>
    <property type="evidence" value="ECO:0007669"/>
    <property type="project" value="InterPro"/>
</dbReference>
<evidence type="ECO:0000313" key="5">
    <source>
        <dbReference type="EMBL" id="KAF5312774.1"/>
    </source>
</evidence>
<accession>A0A8H5AXI3</accession>
<dbReference type="InterPro" id="IPR037104">
    <property type="entry name" value="Annexin_sf"/>
</dbReference>
<dbReference type="AlphaFoldDB" id="A0A8H5AXI3"/>
<keyword evidence="6" id="KW-1185">Reference proteome</keyword>
<evidence type="ECO:0000256" key="2">
    <source>
        <dbReference type="ARBA" id="ARBA00022737"/>
    </source>
</evidence>
<name>A0A8H5AXI3_9AGAR</name>
<dbReference type="Pfam" id="PF00191">
    <property type="entry name" value="Annexin"/>
    <property type="match status" value="3"/>
</dbReference>
<dbReference type="GO" id="GO:0005634">
    <property type="term" value="C:nucleus"/>
    <property type="evidence" value="ECO:0007669"/>
    <property type="project" value="TreeGrafter"/>
</dbReference>
<comment type="similarity">
    <text evidence="1">Belongs to the annexin family.</text>
</comment>
<dbReference type="InterPro" id="IPR001464">
    <property type="entry name" value="Annexin"/>
</dbReference>
<feature type="compositionally biased region" description="Pro residues" evidence="4">
    <location>
        <begin position="56"/>
        <end position="70"/>
    </location>
</feature>
<dbReference type="GO" id="GO:0005509">
    <property type="term" value="F:calcium ion binding"/>
    <property type="evidence" value="ECO:0007669"/>
    <property type="project" value="InterPro"/>
</dbReference>